<evidence type="ECO:0000313" key="14">
    <source>
        <dbReference type="EMBL" id="LAC21889.1"/>
    </source>
</evidence>
<proteinExistence type="evidence at transcript level"/>
<evidence type="ECO:0000256" key="11">
    <source>
        <dbReference type="SAM" id="SignalP"/>
    </source>
</evidence>
<keyword evidence="7 10" id="KW-0472">Membrane</keyword>
<keyword evidence="2 10" id="KW-0812">Transmembrane</keyword>
<organism evidence="14">
    <name type="scientific">Hirondellea gigas</name>
    <dbReference type="NCBI Taxonomy" id="1518452"/>
    <lineage>
        <taxon>Eukaryota</taxon>
        <taxon>Metazoa</taxon>
        <taxon>Ecdysozoa</taxon>
        <taxon>Arthropoda</taxon>
        <taxon>Crustacea</taxon>
        <taxon>Multicrustacea</taxon>
        <taxon>Malacostraca</taxon>
        <taxon>Eumalacostraca</taxon>
        <taxon>Peracarida</taxon>
        <taxon>Amphipoda</taxon>
        <taxon>Amphilochidea</taxon>
        <taxon>Lysianassida</taxon>
        <taxon>Lysianassidira</taxon>
        <taxon>Lysianassoidea</taxon>
        <taxon>Lysianassidae</taxon>
        <taxon>Hirondellea</taxon>
    </lineage>
</organism>
<dbReference type="GO" id="GO:0007409">
    <property type="term" value="P:axonogenesis"/>
    <property type="evidence" value="ECO:0007669"/>
    <property type="project" value="TreeGrafter"/>
</dbReference>
<evidence type="ECO:0000256" key="5">
    <source>
        <dbReference type="ARBA" id="ARBA00022840"/>
    </source>
</evidence>
<evidence type="ECO:0000256" key="8">
    <source>
        <dbReference type="ARBA" id="ARBA00023170"/>
    </source>
</evidence>
<evidence type="ECO:0000256" key="2">
    <source>
        <dbReference type="ARBA" id="ARBA00022692"/>
    </source>
</evidence>
<evidence type="ECO:0000256" key="4">
    <source>
        <dbReference type="ARBA" id="ARBA00022741"/>
    </source>
</evidence>
<evidence type="ECO:0000256" key="6">
    <source>
        <dbReference type="ARBA" id="ARBA00022989"/>
    </source>
</evidence>
<dbReference type="InterPro" id="IPR038677">
    <property type="entry name" value="WIF_sf"/>
</dbReference>
<dbReference type="Gene3D" id="1.10.510.10">
    <property type="entry name" value="Transferase(Phosphotransferase) domain 1"/>
    <property type="match status" value="1"/>
</dbReference>
<dbReference type="GO" id="GO:0005886">
    <property type="term" value="C:plasma membrane"/>
    <property type="evidence" value="ECO:0007669"/>
    <property type="project" value="UniProtKB-SubCell"/>
</dbReference>
<dbReference type="InterPro" id="IPR000719">
    <property type="entry name" value="Prot_kinase_dom"/>
</dbReference>
<accession>A0A6A7FV84</accession>
<dbReference type="Pfam" id="PF02019">
    <property type="entry name" value="WIF"/>
    <property type="match status" value="1"/>
</dbReference>
<dbReference type="AlphaFoldDB" id="A0A6A7FV84"/>
<dbReference type="PRINTS" id="PR00109">
    <property type="entry name" value="TYRKINASE"/>
</dbReference>
<dbReference type="PROSITE" id="PS50011">
    <property type="entry name" value="PROTEIN_KINASE_DOM"/>
    <property type="match status" value="1"/>
</dbReference>
<dbReference type="InterPro" id="IPR001245">
    <property type="entry name" value="Ser-Thr/Tyr_kinase_cat_dom"/>
</dbReference>
<dbReference type="InterPro" id="IPR011009">
    <property type="entry name" value="Kinase-like_dom_sf"/>
</dbReference>
<dbReference type="InterPro" id="IPR050122">
    <property type="entry name" value="RTK"/>
</dbReference>
<evidence type="ECO:0000256" key="1">
    <source>
        <dbReference type="ARBA" id="ARBA00004162"/>
    </source>
</evidence>
<dbReference type="GO" id="GO:0005524">
    <property type="term" value="F:ATP binding"/>
    <property type="evidence" value="ECO:0007669"/>
    <property type="project" value="UniProtKB-KW"/>
</dbReference>
<evidence type="ECO:0000259" key="12">
    <source>
        <dbReference type="PROSITE" id="PS50011"/>
    </source>
</evidence>
<dbReference type="EMBL" id="IACT01002620">
    <property type="protein sequence ID" value="LAC21889.1"/>
    <property type="molecule type" value="mRNA"/>
</dbReference>
<dbReference type="GO" id="GO:0010976">
    <property type="term" value="P:positive regulation of neuron projection development"/>
    <property type="evidence" value="ECO:0007669"/>
    <property type="project" value="TreeGrafter"/>
</dbReference>
<keyword evidence="5" id="KW-0067">ATP-binding</keyword>
<protein>
    <submittedName>
        <fullName evidence="14">Tyrosine-protein kinase RYK-like</fullName>
    </submittedName>
</protein>
<dbReference type="SMART" id="SM00469">
    <property type="entry name" value="WIF"/>
    <property type="match status" value="1"/>
</dbReference>
<reference evidence="14" key="1">
    <citation type="submission" date="2017-11" db="EMBL/GenBank/DDBJ databases">
        <title>The sensing device of the deep-sea amphipod.</title>
        <authorList>
            <person name="Kobayashi H."/>
            <person name="Nagahama T."/>
            <person name="Arai W."/>
            <person name="Sasagawa Y."/>
            <person name="Umeda M."/>
            <person name="Hayashi T."/>
            <person name="Nikaido I."/>
            <person name="Watanabe H."/>
            <person name="Oguri K."/>
            <person name="Kitazato H."/>
            <person name="Fujioka K."/>
            <person name="Kido Y."/>
            <person name="Takami H."/>
        </authorList>
    </citation>
    <scope>NUCLEOTIDE SEQUENCE</scope>
    <source>
        <tissue evidence="14">Whole body</tissue>
    </source>
</reference>
<name>A0A6A7FV84_9CRUS</name>
<keyword evidence="3 11" id="KW-0732">Signal</keyword>
<keyword evidence="6 10" id="KW-1133">Transmembrane helix</keyword>
<feature type="domain" description="Protein kinase" evidence="12">
    <location>
        <begin position="484"/>
        <end position="756"/>
    </location>
</feature>
<comment type="subcellular location">
    <subcellularLocation>
        <location evidence="1">Cell membrane</location>
        <topology evidence="1">Single-pass membrane protein</topology>
    </subcellularLocation>
</comment>
<dbReference type="InterPro" id="IPR003306">
    <property type="entry name" value="WIF"/>
</dbReference>
<dbReference type="PANTHER" id="PTHR24416">
    <property type="entry name" value="TYROSINE-PROTEIN KINASE RECEPTOR"/>
    <property type="match status" value="1"/>
</dbReference>
<feature type="chain" id="PRO_5025357375" evidence="11">
    <location>
        <begin position="30"/>
        <end position="760"/>
    </location>
</feature>
<keyword evidence="9" id="KW-0325">Glycoprotein</keyword>
<dbReference type="SUPFAM" id="SSF56112">
    <property type="entry name" value="Protein kinase-like (PK-like)"/>
    <property type="match status" value="1"/>
</dbReference>
<evidence type="ECO:0000259" key="13">
    <source>
        <dbReference type="PROSITE" id="PS50814"/>
    </source>
</evidence>
<dbReference type="Gene3D" id="3.30.200.20">
    <property type="entry name" value="Phosphorylase Kinase, domain 1"/>
    <property type="match status" value="1"/>
</dbReference>
<keyword evidence="14" id="KW-0418">Kinase</keyword>
<evidence type="ECO:0000256" key="3">
    <source>
        <dbReference type="ARBA" id="ARBA00022729"/>
    </source>
</evidence>
<keyword evidence="14" id="KW-0808">Transferase</keyword>
<keyword evidence="4" id="KW-0547">Nucleotide-binding</keyword>
<feature type="transmembrane region" description="Helical" evidence="10">
    <location>
        <begin position="192"/>
        <end position="215"/>
    </location>
</feature>
<evidence type="ECO:0000256" key="10">
    <source>
        <dbReference type="SAM" id="Phobius"/>
    </source>
</evidence>
<sequence>MTAYRLRLAHYVWLPLLLLLTLTPDDLLANLNLYLTKEEVQGLLGLNSELYYVRAGVLNTYALGYTVMVPSNTTSLHFTWNSIAKRPMAYEVAVEYDDPAALLLPKLNISHSGIVPTHPTTFRLTLPCSGKSNAEVLVTLHLNVSTRANNRTSVTLRRKKICLKAIAEETASEMNQSVSLSPEFAHSSIGTVYIAMGCAATATVLIITLAAVLYLRVKRARDTSTVTSRYYSSPGYFGSGRAPASLRSNSYATIASCKHLTNPNPILVDNRNVHGYNFNFACVGKSADNSGSPAREKEFYENKIQSKSDEKKNKNLTSVSTCGATLQDCNSQIFGLSGRSCVSENINSKPNKMNDSSCGIAAQLNTNNTNKIINNCPDTSIAGIRNNANRNDGCGAPLITGPDPIVGQNSVMVSNSLHYASSSLSQASYSQPYYSPAHSWHPNSRLSLASSWGATLRSQLSWREKRRKDNKEVITSLEVDRWRVVVGDMTHGGTFGRVHEGICRDPKTGLSHPVIIKTVSGAASKSQAQLVLHEGLLLAGLHHENLLPVMGVCTDSPHPPLLLYHQHIQPHNLKQFLLKSSSGSGGISKLLTHDAVGLAIGVCEGLLHLHQRGILHKDVATRNCSIDSSLCVRVCDTALARDLFPGDYHCLGDNENRPVKWLPIEALQHNTYSRAADVWMFGVLLWELITLAQPPYVEVDPYEMSVYLRDGYRLAQPRSCPDDLFGVMAVCWAPKPDDRPPLHELLACLQAFHTTLTAFI</sequence>
<dbReference type="GO" id="GO:0051897">
    <property type="term" value="P:positive regulation of phosphatidylinositol 3-kinase/protein kinase B signal transduction"/>
    <property type="evidence" value="ECO:0007669"/>
    <property type="project" value="TreeGrafter"/>
</dbReference>
<dbReference type="GO" id="GO:0007169">
    <property type="term" value="P:cell surface receptor protein tyrosine kinase signaling pathway"/>
    <property type="evidence" value="ECO:0007669"/>
    <property type="project" value="TreeGrafter"/>
</dbReference>
<evidence type="ECO:0000256" key="9">
    <source>
        <dbReference type="ARBA" id="ARBA00023180"/>
    </source>
</evidence>
<dbReference type="GO" id="GO:0004672">
    <property type="term" value="F:protein kinase activity"/>
    <property type="evidence" value="ECO:0007669"/>
    <property type="project" value="InterPro"/>
</dbReference>
<dbReference type="PROSITE" id="PS50814">
    <property type="entry name" value="WIF"/>
    <property type="match status" value="1"/>
</dbReference>
<feature type="signal peptide" evidence="11">
    <location>
        <begin position="1"/>
        <end position="29"/>
    </location>
</feature>
<dbReference type="PANTHER" id="PTHR24416:SF349">
    <property type="entry name" value="TYROSINE-PROTEIN KINASE RYK"/>
    <property type="match status" value="1"/>
</dbReference>
<dbReference type="GO" id="GO:0043235">
    <property type="term" value="C:receptor complex"/>
    <property type="evidence" value="ECO:0007669"/>
    <property type="project" value="TreeGrafter"/>
</dbReference>
<dbReference type="Pfam" id="PF07714">
    <property type="entry name" value="PK_Tyr_Ser-Thr"/>
    <property type="match status" value="1"/>
</dbReference>
<feature type="domain" description="WIF" evidence="13">
    <location>
        <begin position="33"/>
        <end position="162"/>
    </location>
</feature>
<keyword evidence="8" id="KW-0675">Receptor</keyword>
<evidence type="ECO:0000256" key="7">
    <source>
        <dbReference type="ARBA" id="ARBA00023136"/>
    </source>
</evidence>
<dbReference type="Gene3D" id="2.60.40.2170">
    <property type="entry name" value="Wnt, WIF domain"/>
    <property type="match status" value="1"/>
</dbReference>